<name>A0A8S9ZRG7_9BILA</name>
<organism evidence="1 2">
    <name type="scientific">Meloidogyne graminicola</name>
    <dbReference type="NCBI Taxonomy" id="189291"/>
    <lineage>
        <taxon>Eukaryota</taxon>
        <taxon>Metazoa</taxon>
        <taxon>Ecdysozoa</taxon>
        <taxon>Nematoda</taxon>
        <taxon>Chromadorea</taxon>
        <taxon>Rhabditida</taxon>
        <taxon>Tylenchina</taxon>
        <taxon>Tylenchomorpha</taxon>
        <taxon>Tylenchoidea</taxon>
        <taxon>Meloidogynidae</taxon>
        <taxon>Meloidogyninae</taxon>
        <taxon>Meloidogyne</taxon>
    </lineage>
</organism>
<evidence type="ECO:0000313" key="1">
    <source>
        <dbReference type="EMBL" id="KAF7636010.1"/>
    </source>
</evidence>
<dbReference type="Proteomes" id="UP000605970">
    <property type="component" value="Unassembled WGS sequence"/>
</dbReference>
<dbReference type="AlphaFoldDB" id="A0A8S9ZRG7"/>
<sequence length="50" mass="5861">MDAPNKINTIITKIREHHEKMEELSIGVTVGLVREDEVSDEIFQLKYYLN</sequence>
<dbReference type="EMBL" id="JABEBT010000035">
    <property type="protein sequence ID" value="KAF7636010.1"/>
    <property type="molecule type" value="Genomic_DNA"/>
</dbReference>
<keyword evidence="2" id="KW-1185">Reference proteome</keyword>
<reference evidence="1" key="1">
    <citation type="journal article" date="2020" name="Ecol. Evol.">
        <title>Genome structure and content of the rice root-knot nematode (Meloidogyne graminicola).</title>
        <authorList>
            <person name="Phan N.T."/>
            <person name="Danchin E.G.J."/>
            <person name="Klopp C."/>
            <person name="Perfus-Barbeoch L."/>
            <person name="Kozlowski D.K."/>
            <person name="Koutsovoulos G.D."/>
            <person name="Lopez-Roques C."/>
            <person name="Bouchez O."/>
            <person name="Zahm M."/>
            <person name="Besnard G."/>
            <person name="Bellafiore S."/>
        </authorList>
    </citation>
    <scope>NUCLEOTIDE SEQUENCE</scope>
    <source>
        <strain evidence="1">VN-18</strain>
    </source>
</reference>
<accession>A0A8S9ZRG7</accession>
<proteinExistence type="predicted"/>
<protein>
    <submittedName>
        <fullName evidence="1">Uncharacterized protein</fullName>
    </submittedName>
</protein>
<comment type="caution">
    <text evidence="1">The sequence shown here is derived from an EMBL/GenBank/DDBJ whole genome shotgun (WGS) entry which is preliminary data.</text>
</comment>
<gene>
    <name evidence="1" type="ORF">Mgra_00004591</name>
</gene>
<feature type="non-terminal residue" evidence="1">
    <location>
        <position position="1"/>
    </location>
</feature>
<evidence type="ECO:0000313" key="2">
    <source>
        <dbReference type="Proteomes" id="UP000605970"/>
    </source>
</evidence>